<dbReference type="Gene3D" id="3.40.720.10">
    <property type="entry name" value="Alkaline Phosphatase, subunit A"/>
    <property type="match status" value="1"/>
</dbReference>
<reference evidence="3" key="1">
    <citation type="submission" date="2017-02" db="EMBL/GenBank/DDBJ databases">
        <authorList>
            <person name="Varghese N."/>
            <person name="Submissions S."/>
        </authorList>
    </citation>
    <scope>NUCLEOTIDE SEQUENCE [LARGE SCALE GENOMIC DNA]</scope>
    <source>
        <strain evidence="3">ATCC 700200</strain>
    </source>
</reference>
<dbReference type="STRING" id="48467.SAMN02745166_02903"/>
<dbReference type="RefSeq" id="WP_176159446.1">
    <property type="nucleotide sequence ID" value="NZ_FUYE01000009.1"/>
</dbReference>
<feature type="signal peptide" evidence="1">
    <location>
        <begin position="1"/>
        <end position="16"/>
    </location>
</feature>
<dbReference type="Proteomes" id="UP000190774">
    <property type="component" value="Unassembled WGS sequence"/>
</dbReference>
<dbReference type="GO" id="GO:0016787">
    <property type="term" value="F:hydrolase activity"/>
    <property type="evidence" value="ECO:0007669"/>
    <property type="project" value="UniProtKB-ARBA"/>
</dbReference>
<evidence type="ECO:0000313" key="3">
    <source>
        <dbReference type="Proteomes" id="UP000190774"/>
    </source>
</evidence>
<organism evidence="2 3">
    <name type="scientific">Prosthecobacter debontii</name>
    <dbReference type="NCBI Taxonomy" id="48467"/>
    <lineage>
        <taxon>Bacteria</taxon>
        <taxon>Pseudomonadati</taxon>
        <taxon>Verrucomicrobiota</taxon>
        <taxon>Verrucomicrobiia</taxon>
        <taxon>Verrucomicrobiales</taxon>
        <taxon>Verrucomicrobiaceae</taxon>
        <taxon>Prosthecobacter</taxon>
    </lineage>
</organism>
<dbReference type="AlphaFoldDB" id="A0A1T4YC03"/>
<dbReference type="EMBL" id="FUYE01000009">
    <property type="protein sequence ID" value="SKA99314.1"/>
    <property type="molecule type" value="Genomic_DNA"/>
</dbReference>
<dbReference type="InterPro" id="IPR002591">
    <property type="entry name" value="Phosphodiest/P_Trfase"/>
</dbReference>
<feature type="chain" id="PRO_5012346098" evidence="1">
    <location>
        <begin position="17"/>
        <end position="299"/>
    </location>
</feature>
<proteinExistence type="predicted"/>
<keyword evidence="3" id="KW-1185">Reference proteome</keyword>
<sequence>MRLLTFLWLLPLLAVAAPRTEHVFIFSFDGCNPTILQQAEAPTIKRLAAEGAHTWQANTIIPSKTLPSHTSMLTGVDISQHGIDWNDYFPMRGVVKVPTIFSLTKAAKPDLTTALFCGKIKFRHLWLKDSLDMFNCGGAYTYGPIPASEEKKLVPATDVAAQAAPYIVEKKPQLCFIHFPDIDSAGHKYGWASPEQMEAFKVCDGALANVLAAIERAGILDTSTIILTADHGGKDKGHFEPIINNTTIPWVAWGQGVKKQHSITKPTLYTYDTAATALWLLDVARPENLDGEVVEEAFE</sequence>
<dbReference type="PANTHER" id="PTHR10151">
    <property type="entry name" value="ECTONUCLEOTIDE PYROPHOSPHATASE/PHOSPHODIESTERASE"/>
    <property type="match status" value="1"/>
</dbReference>
<evidence type="ECO:0000256" key="1">
    <source>
        <dbReference type="SAM" id="SignalP"/>
    </source>
</evidence>
<name>A0A1T4YC03_9BACT</name>
<protein>
    <submittedName>
        <fullName evidence="2">Type I phosphodiesterase / nucleotide pyrophosphatase</fullName>
    </submittedName>
</protein>
<gene>
    <name evidence="2" type="ORF">SAMN02745166_02903</name>
</gene>
<evidence type="ECO:0000313" key="2">
    <source>
        <dbReference type="EMBL" id="SKA99314.1"/>
    </source>
</evidence>
<accession>A0A1T4YC03</accession>
<keyword evidence="1" id="KW-0732">Signal</keyword>
<dbReference type="PANTHER" id="PTHR10151:SF120">
    <property type="entry name" value="BIS(5'-ADENOSYL)-TRIPHOSPHATASE"/>
    <property type="match status" value="1"/>
</dbReference>
<dbReference type="Pfam" id="PF01663">
    <property type="entry name" value="Phosphodiest"/>
    <property type="match status" value="1"/>
</dbReference>
<dbReference type="SUPFAM" id="SSF53649">
    <property type="entry name" value="Alkaline phosphatase-like"/>
    <property type="match status" value="1"/>
</dbReference>
<dbReference type="InterPro" id="IPR017850">
    <property type="entry name" value="Alkaline_phosphatase_core_sf"/>
</dbReference>